<evidence type="ECO:0000256" key="6">
    <source>
        <dbReference type="SAM" id="MobiDB-lite"/>
    </source>
</evidence>
<protein>
    <submittedName>
        <fullName evidence="9">1-acyl-sn-glycerol-3-phosphate acyltransferase</fullName>
    </submittedName>
</protein>
<gene>
    <name evidence="9" type="ORF">FMM06_16460</name>
</gene>
<organism evidence="9 10">
    <name type="scientific">Glacieibacterium frigidum</name>
    <dbReference type="NCBI Taxonomy" id="2593303"/>
    <lineage>
        <taxon>Bacteria</taxon>
        <taxon>Pseudomonadati</taxon>
        <taxon>Pseudomonadota</taxon>
        <taxon>Alphaproteobacteria</taxon>
        <taxon>Sphingomonadales</taxon>
        <taxon>Sphingosinicellaceae</taxon>
        <taxon>Glacieibacterium</taxon>
    </lineage>
</organism>
<evidence type="ECO:0000256" key="7">
    <source>
        <dbReference type="SAM" id="Phobius"/>
    </source>
</evidence>
<keyword evidence="10" id="KW-1185">Reference proteome</keyword>
<dbReference type="PANTHER" id="PTHR10434">
    <property type="entry name" value="1-ACYL-SN-GLYCEROL-3-PHOSPHATE ACYLTRANSFERASE"/>
    <property type="match status" value="1"/>
</dbReference>
<dbReference type="PANTHER" id="PTHR10434:SF64">
    <property type="entry name" value="1-ACYL-SN-GLYCEROL-3-PHOSPHATE ACYLTRANSFERASE-RELATED"/>
    <property type="match status" value="1"/>
</dbReference>
<keyword evidence="3 9" id="KW-0808">Transferase</keyword>
<feature type="region of interest" description="Disordered" evidence="6">
    <location>
        <begin position="1"/>
        <end position="145"/>
    </location>
</feature>
<dbReference type="SMART" id="SM00563">
    <property type="entry name" value="PlsC"/>
    <property type="match status" value="1"/>
</dbReference>
<feature type="transmembrane region" description="Helical" evidence="7">
    <location>
        <begin position="170"/>
        <end position="188"/>
    </location>
</feature>
<evidence type="ECO:0000313" key="10">
    <source>
        <dbReference type="Proteomes" id="UP000317894"/>
    </source>
</evidence>
<evidence type="ECO:0000259" key="8">
    <source>
        <dbReference type="SMART" id="SM00563"/>
    </source>
</evidence>
<dbReference type="Proteomes" id="UP000317894">
    <property type="component" value="Unassembled WGS sequence"/>
</dbReference>
<dbReference type="AlphaFoldDB" id="A0A552UAH1"/>
<evidence type="ECO:0000256" key="1">
    <source>
        <dbReference type="ARBA" id="ARBA00005189"/>
    </source>
</evidence>
<dbReference type="CDD" id="cd07989">
    <property type="entry name" value="LPLAT_AGPAT-like"/>
    <property type="match status" value="1"/>
</dbReference>
<evidence type="ECO:0000256" key="2">
    <source>
        <dbReference type="ARBA" id="ARBA00022516"/>
    </source>
</evidence>
<dbReference type="OrthoDB" id="9806880at2"/>
<dbReference type="GO" id="GO:0006654">
    <property type="term" value="P:phosphatidic acid biosynthetic process"/>
    <property type="evidence" value="ECO:0007669"/>
    <property type="project" value="TreeGrafter"/>
</dbReference>
<comment type="pathway">
    <text evidence="1">Lipid metabolism.</text>
</comment>
<feature type="compositionally biased region" description="Basic and acidic residues" evidence="6">
    <location>
        <begin position="81"/>
        <end position="91"/>
    </location>
</feature>
<dbReference type="InterPro" id="IPR002123">
    <property type="entry name" value="Plipid/glycerol_acylTrfase"/>
</dbReference>
<keyword evidence="5 9" id="KW-0012">Acyltransferase</keyword>
<keyword evidence="7" id="KW-0472">Membrane</keyword>
<accession>A0A552UAH1</accession>
<keyword evidence="7" id="KW-1133">Transmembrane helix</keyword>
<dbReference type="SUPFAM" id="SSF69593">
    <property type="entry name" value="Glycerol-3-phosphate (1)-acyltransferase"/>
    <property type="match status" value="1"/>
</dbReference>
<sequence length="417" mass="45875">MCVQGAAHHRAAARHRARPVRRRRPSRCRGAAPPLGADRPAHLDRHRLSHGAAVRGGGHPGAPRFQRRPLALRDRARRASRPSDQRRDRPGLRIPRRRARGAAAPHRRADGLHPRRPSHGAVRPPGRTRPGAGGGRDPRPRGARALTPAARLAARARRAQRFQRFGPAKALAGTLAAAGLLIPVELIARTIRPRGRQRLPWLFHKALTRALGIRVKVHGRPARQGGILFVSNHVSWADIPVLGSLVQAAFVAKSDVEQIKVVGWLASLQRTLYVERDRRQASGEQRTAIAERLQARENVILFPEATTGDGVAVLPFKSALFAAVGDDPALVIQPVTVAYTRLNGMPITRETLPDIVWIGDTDLIPHAVEFTALGRVRAEVVFHPAVRMADFADRKALSRHCREVIAAEYLRLMRGFA</sequence>
<dbReference type="Pfam" id="PF01553">
    <property type="entry name" value="Acyltransferase"/>
    <property type="match status" value="1"/>
</dbReference>
<dbReference type="EMBL" id="VJWA01000002">
    <property type="protein sequence ID" value="TRW15220.1"/>
    <property type="molecule type" value="Genomic_DNA"/>
</dbReference>
<keyword evidence="7" id="KW-0812">Transmembrane</keyword>
<name>A0A552UAH1_9SPHN</name>
<comment type="caution">
    <text evidence="9">The sequence shown here is derived from an EMBL/GenBank/DDBJ whole genome shotgun (WGS) entry which is preliminary data.</text>
</comment>
<proteinExistence type="predicted"/>
<evidence type="ECO:0000256" key="5">
    <source>
        <dbReference type="ARBA" id="ARBA00023315"/>
    </source>
</evidence>
<evidence type="ECO:0000256" key="3">
    <source>
        <dbReference type="ARBA" id="ARBA00022679"/>
    </source>
</evidence>
<reference evidence="9 10" key="1">
    <citation type="submission" date="2019-07" db="EMBL/GenBank/DDBJ databases">
        <title>Novel species isolated from glacier.</title>
        <authorList>
            <person name="Liu Q."/>
            <person name="Xin Y.-H."/>
        </authorList>
    </citation>
    <scope>NUCLEOTIDE SEQUENCE [LARGE SCALE GENOMIC DNA]</scope>
    <source>
        <strain evidence="9 10">LB1R16</strain>
    </source>
</reference>
<evidence type="ECO:0000313" key="9">
    <source>
        <dbReference type="EMBL" id="TRW15220.1"/>
    </source>
</evidence>
<feature type="compositionally biased region" description="Low complexity" evidence="6">
    <location>
        <begin position="120"/>
        <end position="130"/>
    </location>
</feature>
<evidence type="ECO:0000256" key="4">
    <source>
        <dbReference type="ARBA" id="ARBA00023098"/>
    </source>
</evidence>
<keyword evidence="4" id="KW-0443">Lipid metabolism</keyword>
<keyword evidence="2" id="KW-0444">Lipid biosynthesis</keyword>
<dbReference type="GO" id="GO:0003841">
    <property type="term" value="F:1-acylglycerol-3-phosphate O-acyltransferase activity"/>
    <property type="evidence" value="ECO:0007669"/>
    <property type="project" value="TreeGrafter"/>
</dbReference>
<feature type="compositionally biased region" description="Basic residues" evidence="6">
    <location>
        <begin position="7"/>
        <end position="27"/>
    </location>
</feature>
<feature type="domain" description="Phospholipid/glycerol acyltransferase" evidence="8">
    <location>
        <begin position="227"/>
        <end position="340"/>
    </location>
</feature>